<comment type="subcellular location">
    <subcellularLocation>
        <location evidence="1">Membrane</location>
        <topology evidence="1">Multi-pass membrane protein</topology>
    </subcellularLocation>
</comment>
<name>E6TYZ9_EVAC2</name>
<dbReference type="EMBL" id="CP002394">
    <property type="protein sequence ID" value="ADU32442.1"/>
    <property type="molecule type" value="Genomic_DNA"/>
</dbReference>
<keyword evidence="3" id="KW-0813">Transport</keyword>
<dbReference type="Proteomes" id="UP000001401">
    <property type="component" value="Chromosome"/>
</dbReference>
<dbReference type="OrthoDB" id="2663238at2"/>
<dbReference type="HOGENOM" id="CLU_047547_1_2_9"/>
<dbReference type="InterPro" id="IPR004761">
    <property type="entry name" value="Spore_GerAB"/>
</dbReference>
<feature type="transmembrane region" description="Helical" evidence="8">
    <location>
        <begin position="12"/>
        <end position="33"/>
    </location>
</feature>
<reference evidence="9" key="1">
    <citation type="submission" date="2010-12" db="EMBL/GenBank/DDBJ databases">
        <title>Complete sequence of Bacillus cellulosilyticus DSM 2522.</title>
        <authorList>
            <consortium name="US DOE Joint Genome Institute"/>
            <person name="Lucas S."/>
            <person name="Copeland A."/>
            <person name="Lapidus A."/>
            <person name="Cheng J.-F."/>
            <person name="Bruce D."/>
            <person name="Goodwin L."/>
            <person name="Pitluck S."/>
            <person name="Chertkov O."/>
            <person name="Detter J.C."/>
            <person name="Han C."/>
            <person name="Tapia R."/>
            <person name="Land M."/>
            <person name="Hauser L."/>
            <person name="Jeffries C."/>
            <person name="Kyrpides N."/>
            <person name="Ivanova N."/>
            <person name="Mikhailova N."/>
            <person name="Brumm P."/>
            <person name="Mead D."/>
            <person name="Woyke T."/>
        </authorList>
    </citation>
    <scope>NUCLEOTIDE SEQUENCE [LARGE SCALE GENOMIC DNA]</scope>
    <source>
        <strain evidence="9">DSM 2522</strain>
    </source>
</reference>
<feature type="transmembrane region" description="Helical" evidence="8">
    <location>
        <begin position="143"/>
        <end position="162"/>
    </location>
</feature>
<dbReference type="AlphaFoldDB" id="E6TYZ9"/>
<feature type="transmembrane region" description="Helical" evidence="8">
    <location>
        <begin position="39"/>
        <end position="59"/>
    </location>
</feature>
<evidence type="ECO:0000256" key="7">
    <source>
        <dbReference type="ARBA" id="ARBA00023136"/>
    </source>
</evidence>
<keyword evidence="7 8" id="KW-0472">Membrane</keyword>
<dbReference type="eggNOG" id="COG0814">
    <property type="taxonomic scope" value="Bacteria"/>
</dbReference>
<dbReference type="PANTHER" id="PTHR34975">
    <property type="entry name" value="SPORE GERMINATION PROTEIN A2"/>
    <property type="match status" value="1"/>
</dbReference>
<evidence type="ECO:0000256" key="2">
    <source>
        <dbReference type="ARBA" id="ARBA00007998"/>
    </source>
</evidence>
<evidence type="ECO:0000256" key="4">
    <source>
        <dbReference type="ARBA" id="ARBA00022544"/>
    </source>
</evidence>
<feature type="transmembrane region" description="Helical" evidence="8">
    <location>
        <begin position="269"/>
        <end position="293"/>
    </location>
</feature>
<evidence type="ECO:0000313" key="9">
    <source>
        <dbReference type="EMBL" id="ADU32442.1"/>
    </source>
</evidence>
<dbReference type="STRING" id="649639.Bcell_4215"/>
<dbReference type="GO" id="GO:0009847">
    <property type="term" value="P:spore germination"/>
    <property type="evidence" value="ECO:0007669"/>
    <property type="project" value="InterPro"/>
</dbReference>
<feature type="transmembrane region" description="Helical" evidence="8">
    <location>
        <begin position="305"/>
        <end position="322"/>
    </location>
</feature>
<feature type="transmembrane region" description="Helical" evidence="8">
    <location>
        <begin position="119"/>
        <end position="136"/>
    </location>
</feature>
<dbReference type="PANTHER" id="PTHR34975:SF2">
    <property type="entry name" value="SPORE GERMINATION PROTEIN A2"/>
    <property type="match status" value="1"/>
</dbReference>
<dbReference type="GO" id="GO:0016020">
    <property type="term" value="C:membrane"/>
    <property type="evidence" value="ECO:0007669"/>
    <property type="project" value="UniProtKB-SubCell"/>
</dbReference>
<feature type="transmembrane region" description="Helical" evidence="8">
    <location>
        <begin position="334"/>
        <end position="353"/>
    </location>
</feature>
<evidence type="ECO:0000256" key="5">
    <source>
        <dbReference type="ARBA" id="ARBA00022692"/>
    </source>
</evidence>
<dbReference type="RefSeq" id="WP_013490768.1">
    <property type="nucleotide sequence ID" value="NC_014829.1"/>
</dbReference>
<keyword evidence="5 8" id="KW-0812">Transmembrane</keyword>
<dbReference type="Pfam" id="PF03845">
    <property type="entry name" value="Spore_permease"/>
    <property type="match status" value="1"/>
</dbReference>
<accession>E6TYZ9</accession>
<evidence type="ECO:0000256" key="3">
    <source>
        <dbReference type="ARBA" id="ARBA00022448"/>
    </source>
</evidence>
<evidence type="ECO:0000256" key="6">
    <source>
        <dbReference type="ARBA" id="ARBA00022989"/>
    </source>
</evidence>
<evidence type="ECO:0000256" key="1">
    <source>
        <dbReference type="ARBA" id="ARBA00004141"/>
    </source>
</evidence>
<feature type="transmembrane region" description="Helical" evidence="8">
    <location>
        <begin position="215"/>
        <end position="238"/>
    </location>
</feature>
<keyword evidence="10" id="KW-1185">Reference proteome</keyword>
<protein>
    <submittedName>
        <fullName evidence="9">Spore germination protein</fullName>
    </submittedName>
</protein>
<organism evidence="9 10">
    <name type="scientific">Evansella cellulosilytica (strain ATCC 21833 / DSM 2522 / FERM P-1141 / JCM 9156 / N-4)</name>
    <name type="common">Bacillus cellulosilyticus</name>
    <dbReference type="NCBI Taxonomy" id="649639"/>
    <lineage>
        <taxon>Bacteria</taxon>
        <taxon>Bacillati</taxon>
        <taxon>Bacillota</taxon>
        <taxon>Bacilli</taxon>
        <taxon>Bacillales</taxon>
        <taxon>Bacillaceae</taxon>
        <taxon>Evansella</taxon>
    </lineage>
</organism>
<keyword evidence="4" id="KW-0309">Germination</keyword>
<gene>
    <name evidence="9" type="ordered locus">Bcell_4215</name>
</gene>
<proteinExistence type="inferred from homology"/>
<evidence type="ECO:0000256" key="8">
    <source>
        <dbReference type="SAM" id="Phobius"/>
    </source>
</evidence>
<keyword evidence="6 8" id="KW-1133">Transmembrane helix</keyword>
<dbReference type="KEGG" id="bco:Bcell_4215"/>
<feature type="transmembrane region" description="Helical" evidence="8">
    <location>
        <begin position="79"/>
        <end position="99"/>
    </location>
</feature>
<comment type="similarity">
    <text evidence="2">Belongs to the amino acid-polyamine-organocation (APC) superfamily. Spore germination protein (SGP) (TC 2.A.3.9) family.</text>
</comment>
<feature type="transmembrane region" description="Helical" evidence="8">
    <location>
        <begin position="182"/>
        <end position="203"/>
    </location>
</feature>
<sequence length="374" mass="42748">MKTYQVSQSQIVTITFMFGFASNTFLFSSLIKIGDYSSWYIYILSYGPALFFLLLMTKVGQKVKNYSFLDYGNEIVGKWIHKLVLVYLFFFTLHITAFHIKLFIDFTAGTYYPDTPEEVLIFLFCFVCFMGAYAGVEPIGRVAQYFTFLSLFLGISIPLLLMNQVDYDMTIAFINRFDMAQVWEGTIFTTPWLMDIIIILVIFHMIANPEKTGKSLAIGMGLHIITYIPILIMVLLVLGPYFPTYSTVAELEMLRQIQIANFLQNVDPFIFSVWIISIFVRVSFCLFVFTILFSKLVKINDYKKIAPIMGLLLFIYTINISDNSSEMELFANEGFPGFVWSVTAIPILYLLVAKIRGIKSVTKGSEKTASSDET</sequence>
<evidence type="ECO:0000313" key="10">
    <source>
        <dbReference type="Proteomes" id="UP000001401"/>
    </source>
</evidence>